<dbReference type="Proteomes" id="UP000051221">
    <property type="component" value="Unassembled WGS sequence"/>
</dbReference>
<accession>A0A0Q2SGX7</accession>
<sequence length="127" mass="14349">MENAGICVSLNSEEPGSEHLLTFDAEADATPSSGEYWDGWLAADVNDSSPFVTQQMDNSYLGVGVWMPADLAAREEQMTTEEWVKSHGLKLSLGFGQKKTGEPRVRLDYRWHEVYQADWFMQVEVPF</sequence>
<dbReference type="InParanoid" id="A0A0Q2SGX7"/>
<keyword evidence="2" id="KW-1185">Reference proteome</keyword>
<organism evidence="1 2">
    <name type="scientific">Vibrio furnissii</name>
    <dbReference type="NCBI Taxonomy" id="29494"/>
    <lineage>
        <taxon>Bacteria</taxon>
        <taxon>Pseudomonadati</taxon>
        <taxon>Pseudomonadota</taxon>
        <taxon>Gammaproteobacteria</taxon>
        <taxon>Vibrionales</taxon>
        <taxon>Vibrionaceae</taxon>
        <taxon>Vibrio</taxon>
    </lineage>
</organism>
<protein>
    <submittedName>
        <fullName evidence="1">Uncharacterized protein</fullName>
    </submittedName>
</protein>
<evidence type="ECO:0000313" key="1">
    <source>
        <dbReference type="EMBL" id="KQH86931.1"/>
    </source>
</evidence>
<dbReference type="AlphaFoldDB" id="A0A0Q2SGX7"/>
<comment type="caution">
    <text evidence="1">The sequence shown here is derived from an EMBL/GenBank/DDBJ whole genome shotgun (WGS) entry which is preliminary data.</text>
</comment>
<dbReference type="EMBL" id="LKHS01000005">
    <property type="protein sequence ID" value="KQH86931.1"/>
    <property type="molecule type" value="Genomic_DNA"/>
</dbReference>
<gene>
    <name evidence="1" type="ORF">AMR76_06915</name>
</gene>
<evidence type="ECO:0000313" key="2">
    <source>
        <dbReference type="Proteomes" id="UP000051221"/>
    </source>
</evidence>
<reference evidence="1 2" key="1">
    <citation type="submission" date="2015-08" db="EMBL/GenBank/DDBJ databases">
        <title>Antibacterial properties of a collection of Vibrionaceae strains.</title>
        <authorList>
            <person name="Giubergia S."/>
        </authorList>
    </citation>
    <scope>NUCLEOTIDE SEQUENCE [LARGE SCALE GENOMIC DNA]</scope>
    <source>
        <strain evidence="1 2">S0821</strain>
    </source>
</reference>
<proteinExistence type="predicted"/>
<dbReference type="OrthoDB" id="5916363at2"/>
<name>A0A0Q2SGX7_VIBFU</name>